<dbReference type="InterPro" id="IPR011990">
    <property type="entry name" value="TPR-like_helical_dom_sf"/>
</dbReference>
<evidence type="ECO:0000256" key="12">
    <source>
        <dbReference type="SAM" id="Coils"/>
    </source>
</evidence>
<keyword evidence="7" id="KW-0809">Transit peptide</keyword>
<evidence type="ECO:0000256" key="2">
    <source>
        <dbReference type="ARBA" id="ARBA00008551"/>
    </source>
</evidence>
<keyword evidence="3" id="KW-0699">rRNA-binding</keyword>
<keyword evidence="14" id="KW-1185">Reference proteome</keyword>
<dbReference type="KEGG" id="btab:109041398"/>
<dbReference type="Pfam" id="PF13812">
    <property type="entry name" value="PPR_3"/>
    <property type="match status" value="1"/>
</dbReference>
<dbReference type="EMBL" id="OU963867">
    <property type="protein sequence ID" value="CAH0391657.1"/>
    <property type="molecule type" value="Genomic_DNA"/>
</dbReference>
<evidence type="ECO:0000256" key="4">
    <source>
        <dbReference type="ARBA" id="ARBA00022737"/>
    </source>
</evidence>
<evidence type="ECO:0000256" key="9">
    <source>
        <dbReference type="ARBA" id="ARBA00023128"/>
    </source>
</evidence>
<dbReference type="GO" id="GO:0005840">
    <property type="term" value="C:ribosome"/>
    <property type="evidence" value="ECO:0007669"/>
    <property type="project" value="UniProtKB-KW"/>
</dbReference>
<dbReference type="GO" id="GO:0032543">
    <property type="term" value="P:mitochondrial translation"/>
    <property type="evidence" value="ECO:0007669"/>
    <property type="project" value="InterPro"/>
</dbReference>
<reference evidence="13" key="1">
    <citation type="submission" date="2021-12" db="EMBL/GenBank/DDBJ databases">
        <authorList>
            <person name="King R."/>
        </authorList>
    </citation>
    <scope>NUCLEOTIDE SEQUENCE</scope>
</reference>
<dbReference type="GO" id="GO:0019843">
    <property type="term" value="F:rRNA binding"/>
    <property type="evidence" value="ECO:0007669"/>
    <property type="project" value="UniProtKB-KW"/>
</dbReference>
<dbReference type="GO" id="GO:1990904">
    <property type="term" value="C:ribonucleoprotein complex"/>
    <property type="evidence" value="ECO:0007669"/>
    <property type="project" value="UniProtKB-KW"/>
</dbReference>
<evidence type="ECO:0000256" key="3">
    <source>
        <dbReference type="ARBA" id="ARBA00022730"/>
    </source>
</evidence>
<keyword evidence="6" id="KW-0694">RNA-binding</keyword>
<feature type="coiled-coil region" evidence="12">
    <location>
        <begin position="636"/>
        <end position="663"/>
    </location>
</feature>
<evidence type="ECO:0000256" key="7">
    <source>
        <dbReference type="ARBA" id="ARBA00022946"/>
    </source>
</evidence>
<keyword evidence="12" id="KW-0175">Coiled coil</keyword>
<dbReference type="GO" id="GO:0005739">
    <property type="term" value="C:mitochondrion"/>
    <property type="evidence" value="ECO:0007669"/>
    <property type="project" value="UniProtKB-SubCell"/>
</dbReference>
<keyword evidence="5" id="KW-0810">Translation regulation</keyword>
<dbReference type="InterPro" id="IPR055063">
    <property type="entry name" value="Rib_mS39_PPR"/>
</dbReference>
<comment type="similarity">
    <text evidence="2">Belongs to the mitochondrion-specific ribosomal protein mS39 family.</text>
</comment>
<evidence type="ECO:0000256" key="10">
    <source>
        <dbReference type="ARBA" id="ARBA00023274"/>
    </source>
</evidence>
<evidence type="ECO:0000256" key="5">
    <source>
        <dbReference type="ARBA" id="ARBA00022845"/>
    </source>
</evidence>
<evidence type="ECO:0000256" key="6">
    <source>
        <dbReference type="ARBA" id="ARBA00022884"/>
    </source>
</evidence>
<keyword evidence="10" id="KW-0687">Ribonucleoprotein</keyword>
<organism evidence="13 14">
    <name type="scientific">Bemisia tabaci</name>
    <name type="common">Sweetpotato whitefly</name>
    <name type="synonym">Aleurodes tabaci</name>
    <dbReference type="NCBI Taxonomy" id="7038"/>
    <lineage>
        <taxon>Eukaryota</taxon>
        <taxon>Metazoa</taxon>
        <taxon>Ecdysozoa</taxon>
        <taxon>Arthropoda</taxon>
        <taxon>Hexapoda</taxon>
        <taxon>Insecta</taxon>
        <taxon>Pterygota</taxon>
        <taxon>Neoptera</taxon>
        <taxon>Paraneoptera</taxon>
        <taxon>Hemiptera</taxon>
        <taxon>Sternorrhyncha</taxon>
        <taxon>Aleyrodoidea</taxon>
        <taxon>Aleyrodidae</taxon>
        <taxon>Aleyrodinae</taxon>
        <taxon>Bemisia</taxon>
    </lineage>
</organism>
<proteinExistence type="inferred from homology"/>
<dbReference type="PANTHER" id="PTHR16276">
    <property type="entry name" value="PENTATRICOPEPTIDE REPEAT DOMAIN-CONTAINING PROTEIN 3"/>
    <property type="match status" value="1"/>
</dbReference>
<dbReference type="PANTHER" id="PTHR16276:SF1">
    <property type="entry name" value="SMALL RIBOSOMAL SUBUNIT PROTEIN MS39"/>
    <property type="match status" value="1"/>
</dbReference>
<keyword evidence="4" id="KW-0677">Repeat</keyword>
<dbReference type="InterPro" id="IPR002885">
    <property type="entry name" value="PPR_rpt"/>
</dbReference>
<gene>
    <name evidence="13" type="ORF">BEMITA_LOCUS10255</name>
</gene>
<keyword evidence="8" id="KW-0689">Ribosomal protein</keyword>
<dbReference type="Gene3D" id="1.25.40.10">
    <property type="entry name" value="Tetratricopeptide repeat domain"/>
    <property type="match status" value="1"/>
</dbReference>
<name>A0A9P0F6E0_BEMTA</name>
<evidence type="ECO:0000313" key="14">
    <source>
        <dbReference type="Proteomes" id="UP001152759"/>
    </source>
</evidence>
<evidence type="ECO:0000313" key="13">
    <source>
        <dbReference type="EMBL" id="CAH0391657.1"/>
    </source>
</evidence>
<sequence>MIMSVLLQNVRIQVKKYPAFRSISEQKAVNSEVSQKIKIPARIQRGPTDILRTLASTLTPDTTGAHYKYHDDPFLIPPSNYAKRAFALSKESGRKAAQWVRQQHADLFDHKVAEPFIPIFAPKAVYDENSEVNEAVLKTLIQSSSVSDAICVYELMEKKNIAVSDELKQSLLELVCFYNGKDGKSDEYLDEKWYTANQRTIARKTWQDGGFADKLFKSMNQTPEAICTMIQGMTKYYQVNQAMSLYEEVLNKNLPISLETFNGLIRVSSFVREDFALRWQFVREIFDKMKSQEVMPNIQTLNAALATLAAMATMKNCPKIALALITEFKQLGIEPSLASFYHLLQIMFKREGAKPPILNEILDFLETQGNLEARDAEDINFFVAAMNVCTYKLEDLNLAYRLNNVLHTGNNYDLMGDSLKESIYYRNFFYLVCDLESIEEIMNLYETVVPRIYTPEQSVMIKIIRAVDMNGATEYLPQLWSDAKLFEFNRSEDVLTEFTGVIYKNHTNVAPLNEQLGNIAAGLWHEIEIENPGRRKKIMWTGPMIGSILQAFVDAKRVKDAYTVFQKLRRSQQEIFGVPEAQTLRDFLEFVIENKDGNGALIFVNYCHDNDLAETYEFAERLKNSSILKGTQILNLEKILIVAKNLKEKLDKRKNEKVEIRTDEYFNKNE</sequence>
<accession>A0A9P0F6E0</accession>
<evidence type="ECO:0000256" key="1">
    <source>
        <dbReference type="ARBA" id="ARBA00004173"/>
    </source>
</evidence>
<comment type="subcellular location">
    <subcellularLocation>
        <location evidence="1">Mitochondrion</location>
    </subcellularLocation>
</comment>
<dbReference type="InterPro" id="IPR037387">
    <property type="entry name" value="PTCD3"/>
</dbReference>
<dbReference type="Proteomes" id="UP001152759">
    <property type="component" value="Chromosome 6"/>
</dbReference>
<dbReference type="GO" id="GO:0043024">
    <property type="term" value="F:ribosomal small subunit binding"/>
    <property type="evidence" value="ECO:0007669"/>
    <property type="project" value="InterPro"/>
</dbReference>
<protein>
    <recommendedName>
        <fullName evidence="11">Small ribosomal subunit protein mS39</fullName>
    </recommendedName>
</protein>
<evidence type="ECO:0000256" key="11">
    <source>
        <dbReference type="ARBA" id="ARBA00035134"/>
    </source>
</evidence>
<dbReference type="AlphaFoldDB" id="A0A9P0F6E0"/>
<dbReference type="Pfam" id="PF22330">
    <property type="entry name" value="Rib_mS39_PPR"/>
    <property type="match status" value="1"/>
</dbReference>
<evidence type="ECO:0000256" key="8">
    <source>
        <dbReference type="ARBA" id="ARBA00022980"/>
    </source>
</evidence>
<keyword evidence="9" id="KW-0496">Mitochondrion</keyword>
<dbReference type="GO" id="GO:0006417">
    <property type="term" value="P:regulation of translation"/>
    <property type="evidence" value="ECO:0007669"/>
    <property type="project" value="UniProtKB-KW"/>
</dbReference>